<name>A0ABV5AGL9_9BACL</name>
<keyword evidence="1" id="KW-1133">Transmembrane helix</keyword>
<protein>
    <recommendedName>
        <fullName evidence="4">Membrane transporter protein</fullName>
    </recommendedName>
</protein>
<accession>A0ABV5AGL9</accession>
<sequence length="129" mass="13128">MGHTLPAGSAIAAFGVLFLGMLTGLDGAGFAGLPLIGAISRALGHGHPEYIRMLSAVGQIGSVWTGGGTIVAWSTLVAVAGIAGVKVKDLVKKNFLPVIIGLVVSTLLAIVVWQVPETMISIPLSDQTI</sequence>
<dbReference type="Proteomes" id="UP001579974">
    <property type="component" value="Unassembled WGS sequence"/>
</dbReference>
<evidence type="ECO:0008006" key="4">
    <source>
        <dbReference type="Google" id="ProtNLM"/>
    </source>
</evidence>
<feature type="transmembrane region" description="Helical" evidence="1">
    <location>
        <begin position="12"/>
        <end position="36"/>
    </location>
</feature>
<dbReference type="EMBL" id="JBDXSU010000010">
    <property type="protein sequence ID" value="MFB5191343.1"/>
    <property type="molecule type" value="Genomic_DNA"/>
</dbReference>
<proteinExistence type="predicted"/>
<dbReference type="RefSeq" id="WP_275473956.1">
    <property type="nucleotide sequence ID" value="NZ_CP162943.1"/>
</dbReference>
<organism evidence="2 3">
    <name type="scientific">Alicyclobacillus fastidiosus</name>
    <dbReference type="NCBI Taxonomy" id="392011"/>
    <lineage>
        <taxon>Bacteria</taxon>
        <taxon>Bacillati</taxon>
        <taxon>Bacillota</taxon>
        <taxon>Bacilli</taxon>
        <taxon>Bacillales</taxon>
        <taxon>Alicyclobacillaceae</taxon>
        <taxon>Alicyclobacillus</taxon>
    </lineage>
</organism>
<keyword evidence="3" id="KW-1185">Reference proteome</keyword>
<gene>
    <name evidence="2" type="ORF">KKP3000_000114</name>
</gene>
<keyword evidence="1" id="KW-0472">Membrane</keyword>
<reference evidence="2 3" key="1">
    <citation type="journal article" date="2024" name="Int. J. Mol. Sci.">
        <title>Exploration of Alicyclobacillus spp. Genome in Search of Antibiotic Resistance.</title>
        <authorList>
            <person name="Bucka-Kolendo J."/>
            <person name="Kiousi D.E."/>
            <person name="Dekowska A."/>
            <person name="Mikolajczuk-Szczyrba A."/>
            <person name="Karadedos D.M."/>
            <person name="Michael P."/>
            <person name="Galanis A."/>
            <person name="Sokolowska B."/>
        </authorList>
    </citation>
    <scope>NUCLEOTIDE SEQUENCE [LARGE SCALE GENOMIC DNA]</scope>
    <source>
        <strain evidence="2 3">KKP 3000</strain>
    </source>
</reference>
<comment type="caution">
    <text evidence="2">The sequence shown here is derived from an EMBL/GenBank/DDBJ whole genome shotgun (WGS) entry which is preliminary data.</text>
</comment>
<evidence type="ECO:0000313" key="2">
    <source>
        <dbReference type="EMBL" id="MFB5191343.1"/>
    </source>
</evidence>
<feature type="transmembrane region" description="Helical" evidence="1">
    <location>
        <begin position="95"/>
        <end position="115"/>
    </location>
</feature>
<evidence type="ECO:0000256" key="1">
    <source>
        <dbReference type="SAM" id="Phobius"/>
    </source>
</evidence>
<evidence type="ECO:0000313" key="3">
    <source>
        <dbReference type="Proteomes" id="UP001579974"/>
    </source>
</evidence>
<feature type="transmembrane region" description="Helical" evidence="1">
    <location>
        <begin position="56"/>
        <end position="83"/>
    </location>
</feature>
<keyword evidence="1" id="KW-0812">Transmembrane</keyword>